<dbReference type="SUPFAM" id="SSF53300">
    <property type="entry name" value="vWA-like"/>
    <property type="match status" value="1"/>
</dbReference>
<dbReference type="Proteomes" id="UP001186944">
    <property type="component" value="Unassembled WGS sequence"/>
</dbReference>
<organism evidence="2 3">
    <name type="scientific">Pinctada imbricata</name>
    <name type="common">Atlantic pearl-oyster</name>
    <name type="synonym">Pinctada martensii</name>
    <dbReference type="NCBI Taxonomy" id="66713"/>
    <lineage>
        <taxon>Eukaryota</taxon>
        <taxon>Metazoa</taxon>
        <taxon>Spiralia</taxon>
        <taxon>Lophotrochozoa</taxon>
        <taxon>Mollusca</taxon>
        <taxon>Bivalvia</taxon>
        <taxon>Autobranchia</taxon>
        <taxon>Pteriomorphia</taxon>
        <taxon>Pterioida</taxon>
        <taxon>Pterioidea</taxon>
        <taxon>Pteriidae</taxon>
        <taxon>Pinctada</taxon>
    </lineage>
</organism>
<feature type="domain" description="VWFA" evidence="1">
    <location>
        <begin position="1"/>
        <end position="175"/>
    </location>
</feature>
<name>A0AA89CB27_PINIB</name>
<dbReference type="AlphaFoldDB" id="A0AA89CB27"/>
<dbReference type="SMART" id="SM00327">
    <property type="entry name" value="VWA"/>
    <property type="match status" value="1"/>
</dbReference>
<dbReference type="PROSITE" id="PS50234">
    <property type="entry name" value="VWFA"/>
    <property type="match status" value="1"/>
</dbReference>
<evidence type="ECO:0000259" key="1">
    <source>
        <dbReference type="PROSITE" id="PS50234"/>
    </source>
</evidence>
<dbReference type="PANTHER" id="PTHR10338:SF108">
    <property type="entry name" value="INTER-ALPHA-TRYPSIN INHIBITOR HEAVY CHAIN H4-LIKE PROTEIN"/>
    <property type="match status" value="1"/>
</dbReference>
<evidence type="ECO:0000313" key="2">
    <source>
        <dbReference type="EMBL" id="KAK3103202.1"/>
    </source>
</evidence>
<dbReference type="Gene3D" id="3.40.50.410">
    <property type="entry name" value="von Willebrand factor, type A domain"/>
    <property type="match status" value="1"/>
</dbReference>
<sequence>MFVLDVSGSMTGNKMNKLKAAMFEILEALQDGDRFGIISFESRSTFMNQQYLFVSANLTKSFAKHHVDSFVAGGGTNIKDALIDAIQFLNRFDSSRRSHIIFFLTDGAIYKQKNETLQAIRNANINDIPIFSLVFGNNTDDDFVRKMAAQNQGSLQRVYDNDKSDQQISGFYDEVAVTLLKDLEFVYPNGSSSVTVAKFARYLDGSELRISGKITESNISSSLFNASISGVSLDDNFDIQIEGKDISTLHNKSDMANPAQQRPSLEKMWAFMTVKEKLRELSSRVLYPSERDELRKNILDLSLKVYFHRHFISLTYVSRLTKNRRYGSMRSSFLQLETENSQISLG</sequence>
<gene>
    <name evidence="2" type="ORF">FSP39_017357</name>
</gene>
<accession>A0AA89CB27</accession>
<dbReference type="EMBL" id="VSWD01000005">
    <property type="protein sequence ID" value="KAK3103202.1"/>
    <property type="molecule type" value="Genomic_DNA"/>
</dbReference>
<reference evidence="2" key="1">
    <citation type="submission" date="2019-08" db="EMBL/GenBank/DDBJ databases">
        <title>The improved chromosome-level genome for the pearl oyster Pinctada fucata martensii using PacBio sequencing and Hi-C.</title>
        <authorList>
            <person name="Zheng Z."/>
        </authorList>
    </citation>
    <scope>NUCLEOTIDE SEQUENCE</scope>
    <source>
        <strain evidence="2">ZZ-2019</strain>
        <tissue evidence="2">Adductor muscle</tissue>
    </source>
</reference>
<comment type="caution">
    <text evidence="2">The sequence shown here is derived from an EMBL/GenBank/DDBJ whole genome shotgun (WGS) entry which is preliminary data.</text>
</comment>
<proteinExistence type="predicted"/>
<keyword evidence="3" id="KW-1185">Reference proteome</keyword>
<dbReference type="InterPro" id="IPR036465">
    <property type="entry name" value="vWFA_dom_sf"/>
</dbReference>
<dbReference type="InterPro" id="IPR050934">
    <property type="entry name" value="ITIH"/>
</dbReference>
<dbReference type="PANTHER" id="PTHR10338">
    <property type="entry name" value="INTER-ALPHA-TRYPSIN INHIBITOR HEAVY CHAIN FAMILY MEMBER"/>
    <property type="match status" value="1"/>
</dbReference>
<protein>
    <recommendedName>
        <fullName evidence="1">VWFA domain-containing protein</fullName>
    </recommendedName>
</protein>
<dbReference type="Pfam" id="PF00092">
    <property type="entry name" value="VWA"/>
    <property type="match status" value="1"/>
</dbReference>
<dbReference type="InterPro" id="IPR002035">
    <property type="entry name" value="VWF_A"/>
</dbReference>
<evidence type="ECO:0000313" key="3">
    <source>
        <dbReference type="Proteomes" id="UP001186944"/>
    </source>
</evidence>